<comment type="caution">
    <text evidence="5">The sequence shown here is derived from an EMBL/GenBank/DDBJ whole genome shotgun (WGS) entry which is preliminary data.</text>
</comment>
<dbReference type="CDD" id="cd02149">
    <property type="entry name" value="NfsB-like"/>
    <property type="match status" value="1"/>
</dbReference>
<dbReference type="Proteomes" id="UP000029843">
    <property type="component" value="Unassembled WGS sequence"/>
</dbReference>
<dbReference type="SUPFAM" id="SSF55469">
    <property type="entry name" value="FMN-dependent nitroreductase-like"/>
    <property type="match status" value="1"/>
</dbReference>
<gene>
    <name evidence="5" type="ORF">ND2E_1676</name>
</gene>
<dbReference type="InterPro" id="IPR000415">
    <property type="entry name" value="Nitroreductase-like"/>
</dbReference>
<dbReference type="Gene3D" id="3.40.109.10">
    <property type="entry name" value="NADH Oxidase"/>
    <property type="match status" value="1"/>
</dbReference>
<dbReference type="PANTHER" id="PTHR43673:SF10">
    <property type="entry name" value="NADH DEHYDROGENASE_NAD(P)H NITROREDUCTASE XCC3605-RELATED"/>
    <property type="match status" value="1"/>
</dbReference>
<sequence length="228" mass="25899">MDITFLDGITMTHPIIEDLARRHTVKKYDATRKIPQADLDVLYEAMRLSASSINSQPWKFIVLESDEAKTRMSKTFANMHHYNQPHVFDSSQIILFAYNPKYNRDDYAKVVDKGIVDKRTAPDKREAAFGGFLFAELNTSDTGDTSTWTKAQTYLALGNTLHILARLNIDSTPMEGIDIDLVNKEFSKELDGYQCDVALAIGYHHPEDDFNAKLPKSRLALNDVLLRI</sequence>
<comment type="similarity">
    <text evidence="1">Belongs to the nitroreductase family.</text>
</comment>
<evidence type="ECO:0000256" key="2">
    <source>
        <dbReference type="ARBA" id="ARBA00022857"/>
    </source>
</evidence>
<dbReference type="InterPro" id="IPR029479">
    <property type="entry name" value="Nitroreductase"/>
</dbReference>
<dbReference type="AlphaFoldDB" id="A0A099KX89"/>
<protein>
    <submittedName>
        <fullName evidence="5">6,7-dihydropteridine reductase</fullName>
        <ecNumber evidence="5">1.5.1.34</ecNumber>
    </submittedName>
</protein>
<dbReference type="PATRIC" id="fig|28229.4.peg.684"/>
<dbReference type="EC" id="1.5.1.34" evidence="5"/>
<evidence type="ECO:0000256" key="3">
    <source>
        <dbReference type="ARBA" id="ARBA00023002"/>
    </source>
</evidence>
<evidence type="ECO:0000256" key="1">
    <source>
        <dbReference type="ARBA" id="ARBA00007118"/>
    </source>
</evidence>
<keyword evidence="2" id="KW-0521">NADP</keyword>
<evidence type="ECO:0000313" key="5">
    <source>
        <dbReference type="EMBL" id="KGJ94487.1"/>
    </source>
</evidence>
<reference evidence="5 6" key="1">
    <citation type="submission" date="2014-08" db="EMBL/GenBank/DDBJ databases">
        <title>Genomic and Phenotypic Diversity of Colwellia psychrerythraea strains from Disparate Marine Basins.</title>
        <authorList>
            <person name="Techtmann S.M."/>
            <person name="Stelling S.C."/>
            <person name="Utturkar S.M."/>
            <person name="Alshibli N."/>
            <person name="Harris A."/>
            <person name="Brown S.D."/>
            <person name="Hazen T.C."/>
        </authorList>
    </citation>
    <scope>NUCLEOTIDE SEQUENCE [LARGE SCALE GENOMIC DNA]</scope>
    <source>
        <strain evidence="5 6">ND2E</strain>
    </source>
</reference>
<keyword evidence="3 5" id="KW-0560">Oxidoreductase</keyword>
<dbReference type="PANTHER" id="PTHR43673">
    <property type="entry name" value="NAD(P)H NITROREDUCTASE YDGI-RELATED"/>
    <property type="match status" value="1"/>
</dbReference>
<proteinExistence type="inferred from homology"/>
<dbReference type="EMBL" id="JQED01000005">
    <property type="protein sequence ID" value="KGJ94487.1"/>
    <property type="molecule type" value="Genomic_DNA"/>
</dbReference>
<dbReference type="Pfam" id="PF00881">
    <property type="entry name" value="Nitroreductase"/>
    <property type="match status" value="1"/>
</dbReference>
<dbReference type="GO" id="GO:0004155">
    <property type="term" value="F:6,7-dihydropteridine reductase activity"/>
    <property type="evidence" value="ECO:0007669"/>
    <property type="project" value="UniProtKB-EC"/>
</dbReference>
<evidence type="ECO:0000313" key="6">
    <source>
        <dbReference type="Proteomes" id="UP000029843"/>
    </source>
</evidence>
<feature type="domain" description="Nitroreductase" evidence="4">
    <location>
        <begin position="20"/>
        <end position="203"/>
    </location>
</feature>
<accession>A0A099KX89</accession>
<organism evidence="5 6">
    <name type="scientific">Colwellia psychrerythraea</name>
    <name type="common">Vibrio psychroerythus</name>
    <dbReference type="NCBI Taxonomy" id="28229"/>
    <lineage>
        <taxon>Bacteria</taxon>
        <taxon>Pseudomonadati</taxon>
        <taxon>Pseudomonadota</taxon>
        <taxon>Gammaproteobacteria</taxon>
        <taxon>Alteromonadales</taxon>
        <taxon>Colwelliaceae</taxon>
        <taxon>Colwellia</taxon>
    </lineage>
</organism>
<name>A0A099KX89_COLPS</name>
<dbReference type="InterPro" id="IPR033878">
    <property type="entry name" value="NfsB-like"/>
</dbReference>
<evidence type="ECO:0000259" key="4">
    <source>
        <dbReference type="Pfam" id="PF00881"/>
    </source>
</evidence>